<evidence type="ECO:0000313" key="2">
    <source>
        <dbReference type="Proteomes" id="UP000053105"/>
    </source>
</evidence>
<keyword evidence="2" id="KW-1185">Reference proteome</keyword>
<proteinExistence type="predicted"/>
<reference evidence="1 2" key="1">
    <citation type="submission" date="2015-07" db="EMBL/GenBank/DDBJ databases">
        <title>The genome of Melipona quadrifasciata.</title>
        <authorList>
            <person name="Pan H."/>
            <person name="Kapheim K."/>
        </authorList>
    </citation>
    <scope>NUCLEOTIDE SEQUENCE [LARGE SCALE GENOMIC DNA]</scope>
    <source>
        <strain evidence="1">0111107301</strain>
        <tissue evidence="1">Whole body</tissue>
    </source>
</reference>
<organism evidence="1 2">
    <name type="scientific">Melipona quadrifasciata</name>
    <dbReference type="NCBI Taxonomy" id="166423"/>
    <lineage>
        <taxon>Eukaryota</taxon>
        <taxon>Metazoa</taxon>
        <taxon>Ecdysozoa</taxon>
        <taxon>Arthropoda</taxon>
        <taxon>Hexapoda</taxon>
        <taxon>Insecta</taxon>
        <taxon>Pterygota</taxon>
        <taxon>Neoptera</taxon>
        <taxon>Endopterygota</taxon>
        <taxon>Hymenoptera</taxon>
        <taxon>Apocrita</taxon>
        <taxon>Aculeata</taxon>
        <taxon>Apoidea</taxon>
        <taxon>Anthophila</taxon>
        <taxon>Apidae</taxon>
        <taxon>Melipona</taxon>
    </lineage>
</organism>
<accession>A0A0N0U5F7</accession>
<gene>
    <name evidence="1" type="ORF">WN51_12655</name>
</gene>
<dbReference type="Proteomes" id="UP000053105">
    <property type="component" value="Unassembled WGS sequence"/>
</dbReference>
<dbReference type="EMBL" id="KQ435775">
    <property type="protein sequence ID" value="KOX74971.1"/>
    <property type="molecule type" value="Genomic_DNA"/>
</dbReference>
<protein>
    <submittedName>
        <fullName evidence="1">Uncharacterized protein</fullName>
    </submittedName>
</protein>
<dbReference type="AlphaFoldDB" id="A0A0N0U5F7"/>
<sequence>MVTMSNLIYSDKVTEGKVGTLCTCAKLPYLRSSSNNEMNSTSEVVDYTAYELKRLFSWDQPVFDSPNSSLEILRCIGGRVTGRAPPRNHFVASKRRLRSKDDVIAKIILLALKVVRSLQQHIPALFFSNIKDIIRYVYTDLRFVQETMGRVLGKSFTRSRLDVHGVARAKEARRDKSDGMTEHWREFLKVTYPENEDVRTATYEMLFKSLQTPEEAVTAAFVMISPFSYGDPPLCMSRDALWGSWYICHVQNMDCPFFTCNYTNLLASGAYVKISHSSRISKVTCTPINNKVQRREKKYIEDQQVASLKSKRCREKLEESGGRSRSTVIKQIGRPLASCSPISRPSTRRTVHVLVRVQLKFADEPSGVLDGKRDEKNGETEMPKLSNRIHNKLIPSICDILLIQKI</sequence>
<evidence type="ECO:0000313" key="1">
    <source>
        <dbReference type="EMBL" id="KOX74971.1"/>
    </source>
</evidence>
<name>A0A0N0U5F7_9HYME</name>